<dbReference type="Pfam" id="PF04598">
    <property type="entry name" value="Gasdermin"/>
    <property type="match status" value="1"/>
</dbReference>
<sequence>RTINLNSSLLQQIIERKREVLCILREKIITTQKCTISEHIQTEEKISGVVGCSAKIVKVSVSEDGSMMKDSSVILEIPPATTIAYGVIELFIKHSGQFEFCLLDEQRGGFEKESTEGSTYPPSAIFGDAPFLYQPDA</sequence>
<comment type="similarity">
    <text evidence="2">Belongs to the gasdermin family.</text>
</comment>
<dbReference type="PANTHER" id="PTHR15207">
    <property type="entry name" value="NONSYNDROMIC HEARING IMPAIRMENT PROTEIN"/>
    <property type="match status" value="1"/>
</dbReference>
<feature type="non-terminal residue" evidence="5">
    <location>
        <position position="137"/>
    </location>
</feature>
<evidence type="ECO:0000256" key="2">
    <source>
        <dbReference type="ARBA" id="ARBA00009279"/>
    </source>
</evidence>
<dbReference type="Proteomes" id="UP000570016">
    <property type="component" value="Unassembled WGS sequence"/>
</dbReference>
<gene>
    <name evidence="5" type="primary">Gsdme</name>
    <name evidence="5" type="ORF">RHYJUB_R00700</name>
</gene>
<dbReference type="OrthoDB" id="8815334at2759"/>
<dbReference type="InterPro" id="IPR042377">
    <property type="entry name" value="GSDME"/>
</dbReference>
<organism evidence="5 6">
    <name type="scientific">Rhynochetos jubatus</name>
    <name type="common">kagu</name>
    <dbReference type="NCBI Taxonomy" id="54386"/>
    <lineage>
        <taxon>Eukaryota</taxon>
        <taxon>Metazoa</taxon>
        <taxon>Chordata</taxon>
        <taxon>Craniata</taxon>
        <taxon>Vertebrata</taxon>
        <taxon>Euteleostomi</taxon>
        <taxon>Archelosauria</taxon>
        <taxon>Archosauria</taxon>
        <taxon>Dinosauria</taxon>
        <taxon>Saurischia</taxon>
        <taxon>Theropoda</taxon>
        <taxon>Coelurosauria</taxon>
        <taxon>Aves</taxon>
        <taxon>Neognathae</taxon>
        <taxon>Neoaves</taxon>
        <taxon>Phaethontimorphae</taxon>
        <taxon>Eurypygiformes</taxon>
        <taxon>Rhynochetidae</taxon>
        <taxon>Rhynochetos</taxon>
    </lineage>
</organism>
<reference evidence="5 6" key="1">
    <citation type="submission" date="2019-09" db="EMBL/GenBank/DDBJ databases">
        <title>Bird 10,000 Genomes (B10K) Project - Family phase.</title>
        <authorList>
            <person name="Zhang G."/>
        </authorList>
    </citation>
    <scope>NUCLEOTIDE SEQUENCE [LARGE SCALE GENOMIC DNA]</scope>
    <source>
        <strain evidence="5">B10K-DU-029-58</strain>
        <tissue evidence="5">Muscle</tissue>
    </source>
</reference>
<feature type="non-terminal residue" evidence="5">
    <location>
        <position position="1"/>
    </location>
</feature>
<protein>
    <submittedName>
        <fullName evidence="5">GSDME protein</fullName>
    </submittedName>
</protein>
<dbReference type="PANTHER" id="PTHR15207:SF1">
    <property type="entry name" value="GASDERMIN-E"/>
    <property type="match status" value="1"/>
</dbReference>
<dbReference type="InterPro" id="IPR040460">
    <property type="entry name" value="Gasdermin_pore"/>
</dbReference>
<evidence type="ECO:0000256" key="3">
    <source>
        <dbReference type="ARBA" id="ARBA00023136"/>
    </source>
</evidence>
<evidence type="ECO:0000259" key="4">
    <source>
        <dbReference type="Pfam" id="PF04598"/>
    </source>
</evidence>
<proteinExistence type="inferred from homology"/>
<dbReference type="GO" id="GO:0012501">
    <property type="term" value="P:programmed cell death"/>
    <property type="evidence" value="ECO:0007669"/>
    <property type="project" value="InterPro"/>
</dbReference>
<evidence type="ECO:0000313" key="6">
    <source>
        <dbReference type="Proteomes" id="UP000570016"/>
    </source>
</evidence>
<feature type="domain" description="Gasdermin pore forming" evidence="4">
    <location>
        <begin position="1"/>
        <end position="111"/>
    </location>
</feature>
<dbReference type="EMBL" id="VZRY01002362">
    <property type="protein sequence ID" value="NWW88516.1"/>
    <property type="molecule type" value="Genomic_DNA"/>
</dbReference>
<keyword evidence="3" id="KW-0472">Membrane</keyword>
<evidence type="ECO:0000313" key="5">
    <source>
        <dbReference type="EMBL" id="NWW88516.1"/>
    </source>
</evidence>
<accession>A0A7K6RR69</accession>
<keyword evidence="6" id="KW-1185">Reference proteome</keyword>
<dbReference type="GO" id="GO:0005737">
    <property type="term" value="C:cytoplasm"/>
    <property type="evidence" value="ECO:0007669"/>
    <property type="project" value="TreeGrafter"/>
</dbReference>
<dbReference type="GO" id="GO:0012505">
    <property type="term" value="C:endomembrane system"/>
    <property type="evidence" value="ECO:0007669"/>
    <property type="project" value="UniProtKB-SubCell"/>
</dbReference>
<name>A0A7K6RR69_9AVES</name>
<comment type="caution">
    <text evidence="5">The sequence shown here is derived from an EMBL/GenBank/DDBJ whole genome shotgun (WGS) entry which is preliminary data.</text>
</comment>
<comment type="subcellular location">
    <subcellularLocation>
        <location evidence="1">Endomembrane system</location>
    </subcellularLocation>
</comment>
<evidence type="ECO:0000256" key="1">
    <source>
        <dbReference type="ARBA" id="ARBA00004308"/>
    </source>
</evidence>
<dbReference type="AlphaFoldDB" id="A0A7K6RR69"/>